<dbReference type="PROSITE" id="PS50966">
    <property type="entry name" value="ZF_SWIM"/>
    <property type="match status" value="1"/>
</dbReference>
<evidence type="ECO:0000259" key="3">
    <source>
        <dbReference type="PROSITE" id="PS50966"/>
    </source>
</evidence>
<feature type="transmembrane region" description="Helical" evidence="2">
    <location>
        <begin position="37"/>
        <end position="56"/>
    </location>
</feature>
<gene>
    <name evidence="4" type="ORF">EVAR_75178_1</name>
</gene>
<keyword evidence="2" id="KW-0472">Membrane</keyword>
<keyword evidence="1" id="KW-0863">Zinc-finger</keyword>
<feature type="domain" description="SWIM-type" evidence="3">
    <location>
        <begin position="450"/>
        <end position="488"/>
    </location>
</feature>
<protein>
    <recommendedName>
        <fullName evidence="3">SWIM-type domain-containing protein</fullName>
    </recommendedName>
</protein>
<organism evidence="4 5">
    <name type="scientific">Eumeta variegata</name>
    <name type="common">Bagworm moth</name>
    <name type="synonym">Eumeta japonica</name>
    <dbReference type="NCBI Taxonomy" id="151549"/>
    <lineage>
        <taxon>Eukaryota</taxon>
        <taxon>Metazoa</taxon>
        <taxon>Ecdysozoa</taxon>
        <taxon>Arthropoda</taxon>
        <taxon>Hexapoda</taxon>
        <taxon>Insecta</taxon>
        <taxon>Pterygota</taxon>
        <taxon>Neoptera</taxon>
        <taxon>Endopterygota</taxon>
        <taxon>Lepidoptera</taxon>
        <taxon>Glossata</taxon>
        <taxon>Ditrysia</taxon>
        <taxon>Tineoidea</taxon>
        <taxon>Psychidae</taxon>
        <taxon>Oiketicinae</taxon>
        <taxon>Eumeta</taxon>
    </lineage>
</organism>
<dbReference type="AlphaFoldDB" id="A0A4C1U0L3"/>
<name>A0A4C1U0L3_EUMVA</name>
<accession>A0A4C1U0L3</accession>
<evidence type="ECO:0000256" key="1">
    <source>
        <dbReference type="PROSITE-ProRule" id="PRU00325"/>
    </source>
</evidence>
<keyword evidence="5" id="KW-1185">Reference proteome</keyword>
<keyword evidence="1" id="KW-0862">Zinc</keyword>
<proteinExistence type="predicted"/>
<dbReference type="GO" id="GO:0008270">
    <property type="term" value="F:zinc ion binding"/>
    <property type="evidence" value="ECO:0007669"/>
    <property type="project" value="UniProtKB-KW"/>
</dbReference>
<dbReference type="OrthoDB" id="119028at2759"/>
<sequence length="520" mass="60240">MSPACNPLPPHRKRRAALARTRTRSPVFPSQSRACTYVYWVCFVFCVLVSIFLAMANENLAGPSSCAPLLGSSSESDEDEDITEHTKKRRRQNKVWVFERKFSTVRSAEEFIKNEKTWSIQKIHMTEEGVKRYYRCNKVKVRSEVQCSAAIYLLFDASCDDILLFRTEKCHDHDNCDCQSTSGINEATKKEIEKLFELRLKPKSIMKNLSKINGLVLPTKLQLNNYLKIIPKAIQTAFASTFGTDTVIRMCWAHAKKKMQTRVEQSVQKKSQKEILQDIDALQCASTQEIFDRASEKFLDKWKSENDFSAYFENEWLILNRFWYLGASPGTPATNNALESFNKTIKDGGTLRERHPLARFLVIASDIVKDWSNEYITNTERRFAKLPTVSLKTWTESYQWAKLSKQVPLKNSTELVCSYRIPAGLDLECKNFEKPWETFDEYKEQHFREWEVIMPREKENWLQGTCNCPKFLKDYICKHLVGLAIRLKHVQPPSEARTIPIGMKRKRGRPAKAKKALIVL</sequence>
<dbReference type="Pfam" id="PF04434">
    <property type="entry name" value="SWIM"/>
    <property type="match status" value="1"/>
</dbReference>
<evidence type="ECO:0000313" key="5">
    <source>
        <dbReference type="Proteomes" id="UP000299102"/>
    </source>
</evidence>
<dbReference type="EMBL" id="BGZK01000112">
    <property type="protein sequence ID" value="GBP19885.1"/>
    <property type="molecule type" value="Genomic_DNA"/>
</dbReference>
<evidence type="ECO:0000313" key="4">
    <source>
        <dbReference type="EMBL" id="GBP19885.1"/>
    </source>
</evidence>
<reference evidence="4 5" key="1">
    <citation type="journal article" date="2019" name="Commun. Biol.">
        <title>The bagworm genome reveals a unique fibroin gene that provides high tensile strength.</title>
        <authorList>
            <person name="Kono N."/>
            <person name="Nakamura H."/>
            <person name="Ohtoshi R."/>
            <person name="Tomita M."/>
            <person name="Numata K."/>
            <person name="Arakawa K."/>
        </authorList>
    </citation>
    <scope>NUCLEOTIDE SEQUENCE [LARGE SCALE GENOMIC DNA]</scope>
</reference>
<comment type="caution">
    <text evidence="4">The sequence shown here is derived from an EMBL/GenBank/DDBJ whole genome shotgun (WGS) entry which is preliminary data.</text>
</comment>
<keyword evidence="2" id="KW-0812">Transmembrane</keyword>
<dbReference type="Proteomes" id="UP000299102">
    <property type="component" value="Unassembled WGS sequence"/>
</dbReference>
<keyword evidence="2" id="KW-1133">Transmembrane helix</keyword>
<keyword evidence="1" id="KW-0479">Metal-binding</keyword>
<dbReference type="InterPro" id="IPR007527">
    <property type="entry name" value="Znf_SWIM"/>
</dbReference>
<evidence type="ECO:0000256" key="2">
    <source>
        <dbReference type="SAM" id="Phobius"/>
    </source>
</evidence>